<dbReference type="Pfam" id="PF13673">
    <property type="entry name" value="Acetyltransf_10"/>
    <property type="match status" value="1"/>
</dbReference>
<keyword evidence="1" id="KW-0808">Transferase</keyword>
<dbReference type="CDD" id="cd04301">
    <property type="entry name" value="NAT_SF"/>
    <property type="match status" value="1"/>
</dbReference>
<dbReference type="Proteomes" id="UP000429232">
    <property type="component" value="Chromosome"/>
</dbReference>
<dbReference type="EMBL" id="CP066775">
    <property type="protein sequence ID" value="QQL51493.1"/>
    <property type="molecule type" value="Genomic_DNA"/>
</dbReference>
<sequence length="140" mass="16309">MMIIEQIRPQVTWWLRRDVLYPNEQPADMAMPEDETGMHFGGFHNGRLIAVVSLFMNGKDFQFRKFAVQHEAQGKDYGKQLLEFLVNFSTGEGAQRLWCNARESAIGFYSRFGFISKGETFERKGINYTVMEKKLMGFTY</sequence>
<evidence type="ECO:0000313" key="2">
    <source>
        <dbReference type="Proteomes" id="UP000429232"/>
    </source>
</evidence>
<accession>A0A6I4IMF6</accession>
<dbReference type="InterPro" id="IPR016181">
    <property type="entry name" value="Acyl_CoA_acyltransferase"/>
</dbReference>
<protein>
    <submittedName>
        <fullName evidence="1">GNAT family N-acetyltransferase</fullName>
    </submittedName>
</protein>
<dbReference type="GO" id="GO:0016747">
    <property type="term" value="F:acyltransferase activity, transferring groups other than amino-acyl groups"/>
    <property type="evidence" value="ECO:0007669"/>
    <property type="project" value="InterPro"/>
</dbReference>
<proteinExistence type="predicted"/>
<dbReference type="PROSITE" id="PS51186">
    <property type="entry name" value="GNAT"/>
    <property type="match status" value="1"/>
</dbReference>
<dbReference type="InterPro" id="IPR000182">
    <property type="entry name" value="GNAT_dom"/>
</dbReference>
<dbReference type="KEGG" id="mgik:GO620_002935"/>
<dbReference type="SUPFAM" id="SSF55729">
    <property type="entry name" value="Acyl-CoA N-acyltransferases (Nat)"/>
    <property type="match status" value="1"/>
</dbReference>
<gene>
    <name evidence="1" type="ORF">GO620_002935</name>
</gene>
<name>A0A6I4IMF6_9SPHI</name>
<organism evidence="1 2">
    <name type="scientific">Mucilaginibacter ginkgonis</name>
    <dbReference type="NCBI Taxonomy" id="2682091"/>
    <lineage>
        <taxon>Bacteria</taxon>
        <taxon>Pseudomonadati</taxon>
        <taxon>Bacteroidota</taxon>
        <taxon>Sphingobacteriia</taxon>
        <taxon>Sphingobacteriales</taxon>
        <taxon>Sphingobacteriaceae</taxon>
        <taxon>Mucilaginibacter</taxon>
    </lineage>
</organism>
<keyword evidence="2" id="KW-1185">Reference proteome</keyword>
<evidence type="ECO:0000313" key="1">
    <source>
        <dbReference type="EMBL" id="QQL51493.1"/>
    </source>
</evidence>
<reference evidence="1 2" key="1">
    <citation type="submission" date="2020-12" db="EMBL/GenBank/DDBJ databases">
        <title>HMF7856_wgs.fasta genome submission.</title>
        <authorList>
            <person name="Kang H."/>
            <person name="Kim H."/>
            <person name="Joh K."/>
        </authorList>
    </citation>
    <scope>NUCLEOTIDE SEQUENCE [LARGE SCALE GENOMIC DNA]</scope>
    <source>
        <strain evidence="1 2">HMF7856</strain>
    </source>
</reference>
<dbReference type="Gene3D" id="3.40.630.30">
    <property type="match status" value="1"/>
</dbReference>
<dbReference type="AlphaFoldDB" id="A0A6I4IMF6"/>